<proteinExistence type="predicted"/>
<sequence length="223" mass="25996">MNEKTQNFIVEQIQNMFSQFSNNRVTTETVDTPMNQVNKQVDAHISEYPRFRILEAYPELIEAIPSLEDDFYRSPFSEQEKRLILYSCPKNSAMKYTPPDDAMLVNLQAKVANMARPVDFMIHKCIQDGVTQIPVIRLMVSDLASHMTQLRIERVQMHANNNKRTPQIGKDSVDMLLDQETYNIIFKQKIKPRGKPYRGFKPKLSQWNFEHNKITTLNNSNKA</sequence>
<organism evidence="1 2">
    <name type="scientific">Smittium simulii</name>
    <dbReference type="NCBI Taxonomy" id="133385"/>
    <lineage>
        <taxon>Eukaryota</taxon>
        <taxon>Fungi</taxon>
        <taxon>Fungi incertae sedis</taxon>
        <taxon>Zoopagomycota</taxon>
        <taxon>Kickxellomycotina</taxon>
        <taxon>Harpellomycetes</taxon>
        <taxon>Harpellales</taxon>
        <taxon>Legeriomycetaceae</taxon>
        <taxon>Smittium</taxon>
    </lineage>
</organism>
<evidence type="ECO:0000313" key="1">
    <source>
        <dbReference type="EMBL" id="PVU86283.1"/>
    </source>
</evidence>
<protein>
    <submittedName>
        <fullName evidence="1">Uncharacterized protein</fullName>
    </submittedName>
</protein>
<feature type="non-terminal residue" evidence="1">
    <location>
        <position position="223"/>
    </location>
</feature>
<dbReference type="OrthoDB" id="5545891at2759"/>
<dbReference type="EMBL" id="MBFR01000698">
    <property type="protein sequence ID" value="PVU86283.1"/>
    <property type="molecule type" value="Genomic_DNA"/>
</dbReference>
<reference evidence="1 2" key="1">
    <citation type="journal article" date="2018" name="MBio">
        <title>Comparative Genomics Reveals the Core Gene Toolbox for the Fungus-Insect Symbiosis.</title>
        <authorList>
            <person name="Wang Y."/>
            <person name="Stata M."/>
            <person name="Wang W."/>
            <person name="Stajich J.E."/>
            <person name="White M.M."/>
            <person name="Moncalvo J.M."/>
        </authorList>
    </citation>
    <scope>NUCLEOTIDE SEQUENCE [LARGE SCALE GENOMIC DNA]</scope>
    <source>
        <strain evidence="1 2">SWE-8-4</strain>
    </source>
</reference>
<accession>A0A2T9Y1U0</accession>
<dbReference type="AlphaFoldDB" id="A0A2T9Y1U0"/>
<gene>
    <name evidence="1" type="ORF">BB561_006756</name>
</gene>
<name>A0A2T9Y1U0_9FUNG</name>
<comment type="caution">
    <text evidence="1">The sequence shown here is derived from an EMBL/GenBank/DDBJ whole genome shotgun (WGS) entry which is preliminary data.</text>
</comment>
<evidence type="ECO:0000313" key="2">
    <source>
        <dbReference type="Proteomes" id="UP000245383"/>
    </source>
</evidence>
<dbReference type="Proteomes" id="UP000245383">
    <property type="component" value="Unassembled WGS sequence"/>
</dbReference>
<keyword evidence="2" id="KW-1185">Reference proteome</keyword>